<feature type="region of interest" description="Disordered" evidence="8">
    <location>
        <begin position="1"/>
        <end position="23"/>
    </location>
</feature>
<dbReference type="GO" id="GO:0051123">
    <property type="term" value="P:RNA polymerase II preinitiation complex assembly"/>
    <property type="evidence" value="ECO:0007669"/>
    <property type="project" value="TreeGrafter"/>
</dbReference>
<dbReference type="FunFam" id="1.10.20.10:FF:000011">
    <property type="entry name" value="Transcription initiation factor TFIID subunit 12"/>
    <property type="match status" value="1"/>
</dbReference>
<dbReference type="GO" id="GO:0003677">
    <property type="term" value="F:DNA binding"/>
    <property type="evidence" value="ECO:0007669"/>
    <property type="project" value="TreeGrafter"/>
</dbReference>
<evidence type="ECO:0000313" key="10">
    <source>
        <dbReference type="EMBL" id="TFK53723.1"/>
    </source>
</evidence>
<evidence type="ECO:0000313" key="11">
    <source>
        <dbReference type="Proteomes" id="UP000305948"/>
    </source>
</evidence>
<keyword evidence="4" id="KW-0804">Transcription</keyword>
<feature type="compositionally biased region" description="Low complexity" evidence="8">
    <location>
        <begin position="323"/>
        <end position="337"/>
    </location>
</feature>
<feature type="compositionally biased region" description="Pro residues" evidence="8">
    <location>
        <begin position="116"/>
        <end position="127"/>
    </location>
</feature>
<dbReference type="Pfam" id="PF03847">
    <property type="entry name" value="TFIID_20kDa"/>
    <property type="match status" value="1"/>
</dbReference>
<keyword evidence="3" id="KW-0805">Transcription regulation</keyword>
<evidence type="ECO:0000256" key="8">
    <source>
        <dbReference type="SAM" id="MobiDB-lite"/>
    </source>
</evidence>
<keyword evidence="11" id="KW-1185">Reference proteome</keyword>
<dbReference type="GO" id="GO:0005669">
    <property type="term" value="C:transcription factor TFIID complex"/>
    <property type="evidence" value="ECO:0007669"/>
    <property type="project" value="InterPro"/>
</dbReference>
<proteinExistence type="inferred from homology"/>
<dbReference type="Gene3D" id="1.10.20.10">
    <property type="entry name" value="Histone, subunit A"/>
    <property type="match status" value="1"/>
</dbReference>
<dbReference type="GO" id="GO:0017025">
    <property type="term" value="F:TBP-class protein binding"/>
    <property type="evidence" value="ECO:0007669"/>
    <property type="project" value="TreeGrafter"/>
</dbReference>
<dbReference type="OrthoDB" id="2193432at2759"/>
<evidence type="ECO:0000256" key="1">
    <source>
        <dbReference type="ARBA" id="ARBA00004123"/>
    </source>
</evidence>
<comment type="subcellular location">
    <subcellularLocation>
        <location evidence="1">Nucleus</location>
    </subcellularLocation>
</comment>
<dbReference type="STRING" id="5364.A0A5C3N8P7"/>
<dbReference type="CDD" id="cd07981">
    <property type="entry name" value="HFD_TAF12"/>
    <property type="match status" value="1"/>
</dbReference>
<organism evidence="10 11">
    <name type="scientific">Heliocybe sulcata</name>
    <dbReference type="NCBI Taxonomy" id="5364"/>
    <lineage>
        <taxon>Eukaryota</taxon>
        <taxon>Fungi</taxon>
        <taxon>Dikarya</taxon>
        <taxon>Basidiomycota</taxon>
        <taxon>Agaricomycotina</taxon>
        <taxon>Agaricomycetes</taxon>
        <taxon>Gloeophyllales</taxon>
        <taxon>Gloeophyllaceae</taxon>
        <taxon>Heliocybe</taxon>
    </lineage>
</organism>
<dbReference type="GO" id="GO:0046982">
    <property type="term" value="F:protein heterodimerization activity"/>
    <property type="evidence" value="ECO:0007669"/>
    <property type="project" value="InterPro"/>
</dbReference>
<dbReference type="InterPro" id="IPR009072">
    <property type="entry name" value="Histone-fold"/>
</dbReference>
<dbReference type="AlphaFoldDB" id="A0A5C3N8P7"/>
<dbReference type="PANTHER" id="PTHR12264">
    <property type="entry name" value="TRANSCRIPTION INITIATION FACTOR TFIID SUBUNIT 12"/>
    <property type="match status" value="1"/>
</dbReference>
<feature type="compositionally biased region" description="Low complexity" evidence="8">
    <location>
        <begin position="106"/>
        <end position="115"/>
    </location>
</feature>
<evidence type="ECO:0000256" key="6">
    <source>
        <dbReference type="ARBA" id="ARBA00075089"/>
    </source>
</evidence>
<feature type="region of interest" description="Disordered" evidence="8">
    <location>
        <begin position="102"/>
        <end position="229"/>
    </location>
</feature>
<gene>
    <name evidence="10" type="ORF">OE88DRAFT_1626515</name>
</gene>
<reference evidence="10 11" key="1">
    <citation type="journal article" date="2019" name="Nat. Ecol. Evol.">
        <title>Megaphylogeny resolves global patterns of mushroom evolution.</title>
        <authorList>
            <person name="Varga T."/>
            <person name="Krizsan K."/>
            <person name="Foldi C."/>
            <person name="Dima B."/>
            <person name="Sanchez-Garcia M."/>
            <person name="Sanchez-Ramirez S."/>
            <person name="Szollosi G.J."/>
            <person name="Szarkandi J.G."/>
            <person name="Papp V."/>
            <person name="Albert L."/>
            <person name="Andreopoulos W."/>
            <person name="Angelini C."/>
            <person name="Antonin V."/>
            <person name="Barry K.W."/>
            <person name="Bougher N.L."/>
            <person name="Buchanan P."/>
            <person name="Buyck B."/>
            <person name="Bense V."/>
            <person name="Catcheside P."/>
            <person name="Chovatia M."/>
            <person name="Cooper J."/>
            <person name="Damon W."/>
            <person name="Desjardin D."/>
            <person name="Finy P."/>
            <person name="Geml J."/>
            <person name="Haridas S."/>
            <person name="Hughes K."/>
            <person name="Justo A."/>
            <person name="Karasinski D."/>
            <person name="Kautmanova I."/>
            <person name="Kiss B."/>
            <person name="Kocsube S."/>
            <person name="Kotiranta H."/>
            <person name="LaButti K.M."/>
            <person name="Lechner B.E."/>
            <person name="Liimatainen K."/>
            <person name="Lipzen A."/>
            <person name="Lukacs Z."/>
            <person name="Mihaltcheva S."/>
            <person name="Morgado L.N."/>
            <person name="Niskanen T."/>
            <person name="Noordeloos M.E."/>
            <person name="Ohm R.A."/>
            <person name="Ortiz-Santana B."/>
            <person name="Ovrebo C."/>
            <person name="Racz N."/>
            <person name="Riley R."/>
            <person name="Savchenko A."/>
            <person name="Shiryaev A."/>
            <person name="Soop K."/>
            <person name="Spirin V."/>
            <person name="Szebenyi C."/>
            <person name="Tomsovsky M."/>
            <person name="Tulloss R.E."/>
            <person name="Uehling J."/>
            <person name="Grigoriev I.V."/>
            <person name="Vagvolgyi C."/>
            <person name="Papp T."/>
            <person name="Martin F.M."/>
            <person name="Miettinen O."/>
            <person name="Hibbett D.S."/>
            <person name="Nagy L.G."/>
        </authorList>
    </citation>
    <scope>NUCLEOTIDE SEQUENCE [LARGE SCALE GENOMIC DNA]</scope>
    <source>
        <strain evidence="10 11">OMC1185</strain>
    </source>
</reference>
<sequence length="359" mass="37699">MSTNAPSPAPPGTPLTPSLQGLGGPGANNIVAALGHAFKSHTGEPLSNDKIAQLLLANMPQLGELAKQGKLNQAQILQVSLVWLREHASTWDWSLKAYADEHRARQQQQAGQAAPAAPPAGPTPVPAPAAAAKPGLRQFSNDPILTPPHTQESSSPAPSPSSAATPAPTQPVPWPQAGRPTLTGGMGGGRVAGAPAASQVLRAGDDTTLLTTDDSRSRKRTTPADQSMRRSIQDLVSSIDPNVKIEPDVEDLLLDIADEFIDSVTNFGCRLAKHRGGDTLEVRDLQLHLERNHNIRIPGFSSDETRIALSQTTMTAPQPAVPSTAAAGKKGATQGSAHMTLRSHRLAQVGQAKREAKLI</sequence>
<evidence type="ECO:0000256" key="2">
    <source>
        <dbReference type="ARBA" id="ARBA00007530"/>
    </source>
</evidence>
<dbReference type="InterPro" id="IPR003228">
    <property type="entry name" value="TFIID_TAF12_dom"/>
</dbReference>
<evidence type="ECO:0000259" key="9">
    <source>
        <dbReference type="Pfam" id="PF03847"/>
    </source>
</evidence>
<evidence type="ECO:0000256" key="4">
    <source>
        <dbReference type="ARBA" id="ARBA00023163"/>
    </source>
</evidence>
<feature type="compositionally biased region" description="Low complexity" evidence="8">
    <location>
        <begin position="153"/>
        <end position="167"/>
    </location>
</feature>
<protein>
    <recommendedName>
        <fullName evidence="6">TBP-associated factor 12</fullName>
    </recommendedName>
    <alternativeName>
        <fullName evidence="7">Transcription initiation factor TFIID subunit 12</fullName>
    </alternativeName>
</protein>
<keyword evidence="5" id="KW-0539">Nucleus</keyword>
<accession>A0A5C3N8P7</accession>
<dbReference type="SUPFAM" id="SSF47113">
    <property type="entry name" value="Histone-fold"/>
    <property type="match status" value="1"/>
</dbReference>
<dbReference type="Proteomes" id="UP000305948">
    <property type="component" value="Unassembled WGS sequence"/>
</dbReference>
<comment type="similarity">
    <text evidence="2">Belongs to the TAF12 family.</text>
</comment>
<dbReference type="EMBL" id="ML213507">
    <property type="protein sequence ID" value="TFK53723.1"/>
    <property type="molecule type" value="Genomic_DNA"/>
</dbReference>
<dbReference type="PANTHER" id="PTHR12264:SF21">
    <property type="entry name" value="TRANSCRIPTION INITIATION FACTOR TFIID SUBUNIT 12"/>
    <property type="match status" value="1"/>
</dbReference>
<feature type="region of interest" description="Disordered" evidence="8">
    <location>
        <begin position="313"/>
        <end position="338"/>
    </location>
</feature>
<dbReference type="GO" id="GO:0000124">
    <property type="term" value="C:SAGA complex"/>
    <property type="evidence" value="ECO:0007669"/>
    <property type="project" value="InterPro"/>
</dbReference>
<evidence type="ECO:0000256" key="3">
    <source>
        <dbReference type="ARBA" id="ARBA00023015"/>
    </source>
</evidence>
<evidence type="ECO:0000256" key="5">
    <source>
        <dbReference type="ARBA" id="ARBA00023242"/>
    </source>
</evidence>
<evidence type="ECO:0000256" key="7">
    <source>
        <dbReference type="ARBA" id="ARBA00093657"/>
    </source>
</evidence>
<feature type="domain" description="Transcription initiation factor TFIID subunit 12" evidence="9">
    <location>
        <begin position="229"/>
        <end position="295"/>
    </location>
</feature>
<name>A0A5C3N8P7_9AGAM</name>
<feature type="compositionally biased region" description="Polar residues" evidence="8">
    <location>
        <begin position="138"/>
        <end position="152"/>
    </location>
</feature>
<dbReference type="InterPro" id="IPR037794">
    <property type="entry name" value="TAF12"/>
</dbReference>